<protein>
    <submittedName>
        <fullName evidence="2">TrmB family transcriptional regulator</fullName>
    </submittedName>
</protein>
<dbReference type="Gene3D" id="1.10.10.10">
    <property type="entry name" value="Winged helix-like DNA-binding domain superfamily/Winged helix DNA-binding domain"/>
    <property type="match status" value="1"/>
</dbReference>
<dbReference type="InterPro" id="IPR002831">
    <property type="entry name" value="Tscrpt_reg_TrmB_N"/>
</dbReference>
<dbReference type="OrthoDB" id="9141at2157"/>
<dbReference type="Proteomes" id="UP000186165">
    <property type="component" value="Chromosome"/>
</dbReference>
<dbReference type="STRING" id="1873524.HSR6_1130"/>
<evidence type="ECO:0000313" key="4">
    <source>
        <dbReference type="Proteomes" id="UP000185608"/>
    </source>
</evidence>
<reference evidence="5" key="2">
    <citation type="submission" date="2016-08" db="EMBL/GenBank/DDBJ databases">
        <title>Discovery of first anaerobic lithoheterotrophic haloarchae widely represented in hypersaline habitats.</title>
        <authorList>
            <person name="Sorokin D.Y."/>
            <person name="Kublanov I.V."/>
            <person name="Roman P."/>
            <person name="Sinninghe Damste J.S."/>
            <person name="Golyshin P.N."/>
            <person name="Rojo D."/>
            <person name="Ciordia S."/>
            <person name="Mena Md.C."/>
            <person name="Ferrer M."/>
            <person name="Smedile F."/>
            <person name="Messina E."/>
            <person name="La Cono V."/>
            <person name="Yakimov M.M."/>
        </authorList>
    </citation>
    <scope>NUCLEOTIDE SEQUENCE [LARGE SCALE GENOMIC DNA]</scope>
    <source>
        <strain evidence="5">HSR6</strain>
    </source>
</reference>
<dbReference type="InterPro" id="IPR036390">
    <property type="entry name" value="WH_DNA-bd_sf"/>
</dbReference>
<proteinExistence type="predicted"/>
<evidence type="ECO:0000313" key="2">
    <source>
        <dbReference type="EMBL" id="AOW80274.1"/>
    </source>
</evidence>
<dbReference type="CDD" id="cd00090">
    <property type="entry name" value="HTH_ARSR"/>
    <property type="match status" value="1"/>
</dbReference>
<evidence type="ECO:0000313" key="3">
    <source>
        <dbReference type="EMBL" id="APE95579.1"/>
    </source>
</evidence>
<dbReference type="Proteomes" id="UP000185608">
    <property type="component" value="Chromosome"/>
</dbReference>
<dbReference type="EMBL" id="CP016070">
    <property type="protein sequence ID" value="AOW80274.1"/>
    <property type="molecule type" value="Genomic_DNA"/>
</dbReference>
<keyword evidence="5" id="KW-1185">Reference proteome</keyword>
<dbReference type="KEGG" id="halh:HTSR_1093"/>
<organism evidence="2 4">
    <name type="scientific">Halodesulfurarchaeum formicicum</name>
    <dbReference type="NCBI Taxonomy" id="1873524"/>
    <lineage>
        <taxon>Archaea</taxon>
        <taxon>Methanobacteriati</taxon>
        <taxon>Methanobacteriota</taxon>
        <taxon>Stenosarchaea group</taxon>
        <taxon>Halobacteria</taxon>
        <taxon>Halobacteriales</taxon>
        <taxon>Halobacteriaceae</taxon>
        <taxon>Halodesulfurarchaeum</taxon>
    </lineage>
</organism>
<gene>
    <name evidence="3" type="ORF">HSR6_1130</name>
    <name evidence="2" type="ORF">HTSR_1093</name>
</gene>
<dbReference type="InterPro" id="IPR036388">
    <property type="entry name" value="WH-like_DNA-bd_sf"/>
</dbReference>
<name>A0A1D8S4J3_9EURY</name>
<evidence type="ECO:0000259" key="1">
    <source>
        <dbReference type="Pfam" id="PF01978"/>
    </source>
</evidence>
<accession>A0A1J1ACT2</accession>
<dbReference type="Pfam" id="PF01978">
    <property type="entry name" value="TrmB"/>
    <property type="match status" value="1"/>
</dbReference>
<dbReference type="InterPro" id="IPR011991">
    <property type="entry name" value="ArsR-like_HTH"/>
</dbReference>
<dbReference type="KEGG" id="hhsr:HSR6_1130"/>
<sequence>MVEALNRHLERDLECETLLECLYDLNELDRRCFHVLSSADDPLTVDELADTVDRERSTVYRSVQRLLQFGLVQKEQVNYDRGGYYHVYRITDPEEIADEMQAKLNDWYAQIGYLIGRFREKYGEGSDDTASPPPVT</sequence>
<dbReference type="EMBL" id="CP016804">
    <property type="protein sequence ID" value="APE95579.1"/>
    <property type="molecule type" value="Genomic_DNA"/>
</dbReference>
<dbReference type="RefSeq" id="WP_070364979.1">
    <property type="nucleotide sequence ID" value="NZ_CP016070.1"/>
</dbReference>
<evidence type="ECO:0000313" key="5">
    <source>
        <dbReference type="Proteomes" id="UP000186165"/>
    </source>
</evidence>
<reference evidence="3" key="3">
    <citation type="journal article" date="2017" name="ISME J.">
        <title>Discovery of anaerobic lithoheterotrophic haloarchaea, ubiquitous in hypersaline habitats.</title>
        <authorList>
            <person name="Sorokin D.Y."/>
            <person name="Messina E."/>
            <person name="Smedile F."/>
            <person name="Roman P."/>
            <person name="Damste J.S.S."/>
            <person name="Ciordia S."/>
            <person name="Mena M.C."/>
            <person name="Ferrer M."/>
            <person name="Golyshin P.N."/>
            <person name="Kublanov I.V."/>
            <person name="Samarov N.I."/>
            <person name="Toshchakov S.V."/>
            <person name="La Cono V."/>
            <person name="Yakimov M.M."/>
        </authorList>
    </citation>
    <scope>NUCLEOTIDE SEQUENCE</scope>
    <source>
        <strain evidence="3">HSR6</strain>
    </source>
</reference>
<feature type="domain" description="Transcription regulator TrmB N-terminal" evidence="1">
    <location>
        <begin position="22"/>
        <end position="94"/>
    </location>
</feature>
<dbReference type="GeneID" id="30417654"/>
<reference evidence="2 4" key="1">
    <citation type="submission" date="2016-06" db="EMBL/GenBank/DDBJ databases">
        <title>Discovery of anaerobic lithoheterotrophic haloarchaeon capable of sulfur respiration by hydrogen and formate.</title>
        <authorList>
            <person name="Sorokin D.Y."/>
            <person name="Kublanov I.V."/>
            <person name="Roman P."/>
            <person name="Sinninghe Damste J.S."/>
            <person name="Golyshin P.N."/>
            <person name="Rojo D."/>
            <person name="Ciordia S."/>
            <person name="Mena Md.C."/>
            <person name="Ferrer M."/>
            <person name="Smedile F."/>
            <person name="Messina E."/>
            <person name="La Cono V."/>
            <person name="Yakimov M.M."/>
        </authorList>
    </citation>
    <scope>NUCLEOTIDE SEQUENCE [LARGE SCALE GENOMIC DNA]</scope>
    <source>
        <strain evidence="2 4">HTSR1</strain>
    </source>
</reference>
<dbReference type="AlphaFoldDB" id="A0A1D8S4J3"/>
<accession>A0A1D8S4J3</accession>
<dbReference type="SUPFAM" id="SSF46785">
    <property type="entry name" value="Winged helix' DNA-binding domain"/>
    <property type="match status" value="1"/>
</dbReference>